<organism evidence="2 3">
    <name type="scientific">Ralstonia solanacearum</name>
    <name type="common">Pseudomonas solanacearum</name>
    <dbReference type="NCBI Taxonomy" id="305"/>
    <lineage>
        <taxon>Bacteria</taxon>
        <taxon>Pseudomonadati</taxon>
        <taxon>Pseudomonadota</taxon>
        <taxon>Betaproteobacteria</taxon>
        <taxon>Burkholderiales</taxon>
        <taxon>Burkholderiaceae</taxon>
        <taxon>Ralstonia</taxon>
        <taxon>Ralstonia solanacearum species complex</taxon>
    </lineage>
</organism>
<keyword evidence="2" id="KW-0614">Plasmid</keyword>
<feature type="region of interest" description="Disordered" evidence="1">
    <location>
        <begin position="16"/>
        <end position="55"/>
    </location>
</feature>
<gene>
    <name evidence="2" type="ORF">HF909_19575</name>
</gene>
<feature type="compositionally biased region" description="Basic and acidic residues" evidence="1">
    <location>
        <begin position="73"/>
        <end position="86"/>
    </location>
</feature>
<protein>
    <submittedName>
        <fullName evidence="2">Uncharacterized protein</fullName>
    </submittedName>
</protein>
<evidence type="ECO:0000313" key="3">
    <source>
        <dbReference type="Proteomes" id="UP000593970"/>
    </source>
</evidence>
<dbReference type="AlphaFoldDB" id="A0AA92Q8F6"/>
<feature type="region of interest" description="Disordered" evidence="1">
    <location>
        <begin position="71"/>
        <end position="112"/>
    </location>
</feature>
<evidence type="ECO:0000256" key="1">
    <source>
        <dbReference type="SAM" id="MobiDB-lite"/>
    </source>
</evidence>
<geneLocation type="plasmid" evidence="2 3">
    <name>pUW774mp</name>
</geneLocation>
<dbReference type="EMBL" id="CP051170">
    <property type="protein sequence ID" value="QOK98654.1"/>
    <property type="molecule type" value="Genomic_DNA"/>
</dbReference>
<proteinExistence type="predicted"/>
<accession>A0AA92Q8F6</accession>
<evidence type="ECO:0000313" key="2">
    <source>
        <dbReference type="EMBL" id="QOK98654.1"/>
    </source>
</evidence>
<name>A0AA92Q8F6_RALSL</name>
<sequence>MPLMARATAISCITGTQVSPSPTRPLITSSTSPTVAGSGAEVTSSNRPLRPHRRHPREWMDMARLRQVSKATVVEDTRPARNESKPETLCAAETPAGSDDAPTGVCGLSASY</sequence>
<reference evidence="3" key="1">
    <citation type="submission" date="2020-04" db="EMBL/GenBank/DDBJ databases">
        <title>Ralstonia solanacearum UW576, UW763, UW773, and UW774.</title>
        <authorList>
            <person name="Steidl O."/>
            <person name="Truchon A."/>
            <person name="Allen C."/>
        </authorList>
    </citation>
    <scope>NUCLEOTIDE SEQUENCE [LARGE SCALE GENOMIC DNA]</scope>
    <source>
        <strain evidence="3">UW774</strain>
        <plasmid evidence="3">pUW774mp</plasmid>
    </source>
</reference>
<dbReference type="Proteomes" id="UP000593970">
    <property type="component" value="Plasmid pUW774mp"/>
</dbReference>
<feature type="compositionally biased region" description="Polar residues" evidence="1">
    <location>
        <begin position="16"/>
        <end position="46"/>
    </location>
</feature>